<evidence type="ECO:0000313" key="2">
    <source>
        <dbReference type="EMBL" id="CAD8128115.1"/>
    </source>
</evidence>
<evidence type="ECO:0000256" key="1">
    <source>
        <dbReference type="SAM" id="Phobius"/>
    </source>
</evidence>
<dbReference type="Proteomes" id="UP000692954">
    <property type="component" value="Unassembled WGS sequence"/>
</dbReference>
<keyword evidence="1" id="KW-1133">Transmembrane helix</keyword>
<comment type="caution">
    <text evidence="2">The sequence shown here is derived from an EMBL/GenBank/DDBJ whole genome shotgun (WGS) entry which is preliminary data.</text>
</comment>
<protein>
    <recommendedName>
        <fullName evidence="4">Transmembrane protein</fullName>
    </recommendedName>
</protein>
<gene>
    <name evidence="2" type="ORF">PSON_ATCC_30995.1.T1830048</name>
</gene>
<keyword evidence="3" id="KW-1185">Reference proteome</keyword>
<reference evidence="2" key="1">
    <citation type="submission" date="2021-01" db="EMBL/GenBank/DDBJ databases">
        <authorList>
            <consortium name="Genoscope - CEA"/>
            <person name="William W."/>
        </authorList>
    </citation>
    <scope>NUCLEOTIDE SEQUENCE</scope>
</reference>
<evidence type="ECO:0000313" key="3">
    <source>
        <dbReference type="Proteomes" id="UP000692954"/>
    </source>
</evidence>
<sequence length="134" mass="15742">MELLVLDKMHVPIIKIKCVVKQEIQMVNVHSHLYQQFQIEDANHNQDACKSKPKICKWTTKTNATTIIITLQALFLIHYLILMVLKVLFALQSIIFVYLAIQSHFHKILAIDLELINIHLERRFCKIYPTLFES</sequence>
<dbReference type="EMBL" id="CAJJDN010000183">
    <property type="protein sequence ID" value="CAD8128115.1"/>
    <property type="molecule type" value="Genomic_DNA"/>
</dbReference>
<feature type="transmembrane region" description="Helical" evidence="1">
    <location>
        <begin position="76"/>
        <end position="101"/>
    </location>
</feature>
<name>A0A8S1RMR6_9CILI</name>
<organism evidence="2 3">
    <name type="scientific">Paramecium sonneborni</name>
    <dbReference type="NCBI Taxonomy" id="65129"/>
    <lineage>
        <taxon>Eukaryota</taxon>
        <taxon>Sar</taxon>
        <taxon>Alveolata</taxon>
        <taxon>Ciliophora</taxon>
        <taxon>Intramacronucleata</taxon>
        <taxon>Oligohymenophorea</taxon>
        <taxon>Peniculida</taxon>
        <taxon>Parameciidae</taxon>
        <taxon>Paramecium</taxon>
    </lineage>
</organism>
<keyword evidence="1" id="KW-0812">Transmembrane</keyword>
<dbReference type="AlphaFoldDB" id="A0A8S1RMR6"/>
<evidence type="ECO:0008006" key="4">
    <source>
        <dbReference type="Google" id="ProtNLM"/>
    </source>
</evidence>
<accession>A0A8S1RMR6</accession>
<keyword evidence="1" id="KW-0472">Membrane</keyword>
<proteinExistence type="predicted"/>